<feature type="transmembrane region" description="Helical" evidence="7">
    <location>
        <begin position="58"/>
        <end position="78"/>
    </location>
</feature>
<dbReference type="GO" id="GO:0030256">
    <property type="term" value="C:type I protein secretion system complex"/>
    <property type="evidence" value="ECO:0007669"/>
    <property type="project" value="InterPro"/>
</dbReference>
<feature type="domain" description="ABC transmembrane type-1" evidence="9">
    <location>
        <begin position="23"/>
        <end position="296"/>
    </location>
</feature>
<dbReference type="GO" id="GO:0016887">
    <property type="term" value="F:ATP hydrolysis activity"/>
    <property type="evidence" value="ECO:0007669"/>
    <property type="project" value="InterPro"/>
</dbReference>
<dbReference type="InterPro" id="IPR003439">
    <property type="entry name" value="ABC_transporter-like_ATP-bd"/>
</dbReference>
<dbReference type="PANTHER" id="PTHR24221">
    <property type="entry name" value="ATP-BINDING CASSETTE SUB-FAMILY B"/>
    <property type="match status" value="1"/>
</dbReference>
<sequence>MFGKNIPPFFQSAFAQCKEHYRLVAILSGLVNILYLAPTIYMIQVYDRVLPTSGKMTLLYLTLVVAFALFTLAGLDAIRTRTLVRASTRIEKLLVGPLVTRLLHGKNTQIRAVLLRDFDTIRQVVAGPPALIIYDAPWVPVYLIAAFLLHPLLALIIIVAGAILVAVTWLNERSTSLAARASQRQTALAHLHFDRMLQNRGLVRSSGLYEAMTNQLVDERAAALETGSEAQTKSAFFSSTGKFVRLLMQSLALGLGAWLAVDGQISVGAVIAASVLLSRALQPIEQLITSWPRIGLARNAMDDLAQFVDDGVVTDDVRTALPAPEGAILVDHVFVRSPTNSDLILKDITLNVENGSFVGLIGPSGAGKSTLMKLLANAVSPDAGVIRIDGANYSDWPSDRLARHIGYVPQDYALLPGTVAQNISGFSAWNSGSHELDASVDADIVDAAKRAGAHDMILKLPNGFDTLVGGGEGGLSSGQSQRIALARAIYGKRSVILMDEPESALDEDGEIALAHVIAALREQGVTIIIASHRPRILAETDRLVVLREGKIVLDGPRLEVMAKLAPVKPAGQITSMTVKGK</sequence>
<dbReference type="RefSeq" id="WP_160599909.1">
    <property type="nucleotide sequence ID" value="NZ_WTYU01000001.1"/>
</dbReference>
<dbReference type="InterPro" id="IPR039421">
    <property type="entry name" value="Type_1_exporter"/>
</dbReference>
<dbReference type="PANTHER" id="PTHR24221:SF248">
    <property type="entry name" value="ABC TRANSPORTER TRANSMEMBRANE REGION"/>
    <property type="match status" value="1"/>
</dbReference>
<feature type="transmembrane region" description="Helical" evidence="7">
    <location>
        <begin position="141"/>
        <end position="170"/>
    </location>
</feature>
<evidence type="ECO:0000313" key="11">
    <source>
        <dbReference type="Proteomes" id="UP000473531"/>
    </source>
</evidence>
<evidence type="ECO:0000256" key="6">
    <source>
        <dbReference type="ARBA" id="ARBA00023136"/>
    </source>
</evidence>
<dbReference type="AlphaFoldDB" id="A0A6L7GEL5"/>
<evidence type="ECO:0000259" key="9">
    <source>
        <dbReference type="PROSITE" id="PS50929"/>
    </source>
</evidence>
<dbReference type="GO" id="GO:0005886">
    <property type="term" value="C:plasma membrane"/>
    <property type="evidence" value="ECO:0007669"/>
    <property type="project" value="UniProtKB-SubCell"/>
</dbReference>
<dbReference type="InterPro" id="IPR003593">
    <property type="entry name" value="AAA+_ATPase"/>
</dbReference>
<dbReference type="EMBL" id="WTYU01000001">
    <property type="protein sequence ID" value="MXP13654.1"/>
    <property type="molecule type" value="Genomic_DNA"/>
</dbReference>
<keyword evidence="3" id="KW-0547">Nucleotide-binding</keyword>
<dbReference type="InterPro" id="IPR017871">
    <property type="entry name" value="ABC_transporter-like_CS"/>
</dbReference>
<dbReference type="SUPFAM" id="SSF90123">
    <property type="entry name" value="ABC transporter transmembrane region"/>
    <property type="match status" value="1"/>
</dbReference>
<dbReference type="SMART" id="SM00382">
    <property type="entry name" value="AAA"/>
    <property type="match status" value="1"/>
</dbReference>
<dbReference type="InterPro" id="IPR010128">
    <property type="entry name" value="ATPase_T1SS_PrtD-like"/>
</dbReference>
<keyword evidence="11" id="KW-1185">Reference proteome</keyword>
<dbReference type="GO" id="GO:0030253">
    <property type="term" value="P:protein secretion by the type I secretion system"/>
    <property type="evidence" value="ECO:0007669"/>
    <property type="project" value="InterPro"/>
</dbReference>
<keyword evidence="4" id="KW-0067">ATP-binding</keyword>
<evidence type="ECO:0000256" key="7">
    <source>
        <dbReference type="SAM" id="Phobius"/>
    </source>
</evidence>
<dbReference type="Pfam" id="PF00005">
    <property type="entry name" value="ABC_tran"/>
    <property type="match status" value="1"/>
</dbReference>
<accession>A0A6L7GEL5</accession>
<evidence type="ECO:0000313" key="10">
    <source>
        <dbReference type="EMBL" id="MXP13654.1"/>
    </source>
</evidence>
<dbReference type="PROSITE" id="PS50929">
    <property type="entry name" value="ABC_TM1F"/>
    <property type="match status" value="1"/>
</dbReference>
<gene>
    <name evidence="10" type="ORF">GRI44_02655</name>
</gene>
<dbReference type="GO" id="GO:0005524">
    <property type="term" value="F:ATP binding"/>
    <property type="evidence" value="ECO:0007669"/>
    <property type="project" value="UniProtKB-KW"/>
</dbReference>
<evidence type="ECO:0000259" key="8">
    <source>
        <dbReference type="PROSITE" id="PS50893"/>
    </source>
</evidence>
<evidence type="ECO:0000256" key="3">
    <source>
        <dbReference type="ARBA" id="ARBA00022741"/>
    </source>
</evidence>
<comment type="subcellular location">
    <subcellularLocation>
        <location evidence="1">Cell membrane</location>
        <topology evidence="1">Multi-pass membrane protein</topology>
    </subcellularLocation>
</comment>
<proteinExistence type="predicted"/>
<keyword evidence="6 7" id="KW-0472">Membrane</keyword>
<dbReference type="Proteomes" id="UP000473531">
    <property type="component" value="Unassembled WGS sequence"/>
</dbReference>
<dbReference type="GO" id="GO:0034040">
    <property type="term" value="F:ATPase-coupled lipid transmembrane transporter activity"/>
    <property type="evidence" value="ECO:0007669"/>
    <property type="project" value="TreeGrafter"/>
</dbReference>
<dbReference type="PROSITE" id="PS00211">
    <property type="entry name" value="ABC_TRANSPORTER_1"/>
    <property type="match status" value="1"/>
</dbReference>
<dbReference type="PROSITE" id="PS50893">
    <property type="entry name" value="ABC_TRANSPORTER_2"/>
    <property type="match status" value="1"/>
</dbReference>
<dbReference type="Gene3D" id="1.20.1560.10">
    <property type="entry name" value="ABC transporter type 1, transmembrane domain"/>
    <property type="match status" value="1"/>
</dbReference>
<evidence type="ECO:0000256" key="1">
    <source>
        <dbReference type="ARBA" id="ARBA00004651"/>
    </source>
</evidence>
<feature type="transmembrane region" description="Helical" evidence="7">
    <location>
        <begin position="21"/>
        <end position="46"/>
    </location>
</feature>
<feature type="domain" description="ABC transporter" evidence="8">
    <location>
        <begin position="328"/>
        <end position="573"/>
    </location>
</feature>
<evidence type="ECO:0000256" key="5">
    <source>
        <dbReference type="ARBA" id="ARBA00022989"/>
    </source>
</evidence>
<keyword evidence="5 7" id="KW-1133">Transmembrane helix</keyword>
<protein>
    <submittedName>
        <fullName evidence="10">Type I secretion system permease/ATPase</fullName>
    </submittedName>
</protein>
<dbReference type="OrthoDB" id="5288711at2"/>
<dbReference type="GO" id="GO:0140359">
    <property type="term" value="F:ABC-type transporter activity"/>
    <property type="evidence" value="ECO:0007669"/>
    <property type="project" value="InterPro"/>
</dbReference>
<dbReference type="NCBIfam" id="TIGR01842">
    <property type="entry name" value="type_I_sec_PrtD"/>
    <property type="match status" value="1"/>
</dbReference>
<comment type="caution">
    <text evidence="10">The sequence shown here is derived from an EMBL/GenBank/DDBJ whole genome shotgun (WGS) entry which is preliminary data.</text>
</comment>
<dbReference type="InterPro" id="IPR011527">
    <property type="entry name" value="ABC1_TM_dom"/>
</dbReference>
<dbReference type="InterPro" id="IPR036640">
    <property type="entry name" value="ABC1_TM_sf"/>
</dbReference>
<evidence type="ECO:0000256" key="4">
    <source>
        <dbReference type="ARBA" id="ARBA00022840"/>
    </source>
</evidence>
<dbReference type="Gene3D" id="3.40.50.300">
    <property type="entry name" value="P-loop containing nucleotide triphosphate hydrolases"/>
    <property type="match status" value="1"/>
</dbReference>
<organism evidence="10 11">
    <name type="scientific">Allopontixanthobacter confluentis</name>
    <dbReference type="NCBI Taxonomy" id="1849021"/>
    <lineage>
        <taxon>Bacteria</taxon>
        <taxon>Pseudomonadati</taxon>
        <taxon>Pseudomonadota</taxon>
        <taxon>Alphaproteobacteria</taxon>
        <taxon>Sphingomonadales</taxon>
        <taxon>Erythrobacteraceae</taxon>
        <taxon>Allopontixanthobacter</taxon>
    </lineage>
</organism>
<dbReference type="Pfam" id="PF00664">
    <property type="entry name" value="ABC_membrane"/>
    <property type="match status" value="1"/>
</dbReference>
<evidence type="ECO:0000256" key="2">
    <source>
        <dbReference type="ARBA" id="ARBA00022692"/>
    </source>
</evidence>
<reference evidence="10 11" key="1">
    <citation type="submission" date="2019-12" db="EMBL/GenBank/DDBJ databases">
        <title>Genomic-based taxomic classification of the family Erythrobacteraceae.</title>
        <authorList>
            <person name="Xu L."/>
        </authorList>
    </citation>
    <scope>NUCLEOTIDE SEQUENCE [LARGE SCALE GENOMIC DNA]</scope>
    <source>
        <strain evidence="10 11">KCTC 52259</strain>
    </source>
</reference>
<dbReference type="SUPFAM" id="SSF52540">
    <property type="entry name" value="P-loop containing nucleoside triphosphate hydrolases"/>
    <property type="match status" value="1"/>
</dbReference>
<dbReference type="InterPro" id="IPR027417">
    <property type="entry name" value="P-loop_NTPase"/>
</dbReference>
<name>A0A6L7GEL5_9SPHN</name>
<keyword evidence="2 7" id="KW-0812">Transmembrane</keyword>